<evidence type="ECO:0008006" key="4">
    <source>
        <dbReference type="Google" id="ProtNLM"/>
    </source>
</evidence>
<feature type="compositionally biased region" description="Basic residues" evidence="1">
    <location>
        <begin position="81"/>
        <end position="91"/>
    </location>
</feature>
<dbReference type="EMBL" id="BAAATK010000001">
    <property type="protein sequence ID" value="GAA2419449.1"/>
    <property type="molecule type" value="Genomic_DNA"/>
</dbReference>
<proteinExistence type="predicted"/>
<reference evidence="2 3" key="1">
    <citation type="journal article" date="2019" name="Int. J. Syst. Evol. Microbiol.">
        <title>The Global Catalogue of Microorganisms (GCM) 10K type strain sequencing project: providing services to taxonomists for standard genome sequencing and annotation.</title>
        <authorList>
            <consortium name="The Broad Institute Genomics Platform"/>
            <consortium name="The Broad Institute Genome Sequencing Center for Infectious Disease"/>
            <person name="Wu L."/>
            <person name="Ma J."/>
        </authorList>
    </citation>
    <scope>NUCLEOTIDE SEQUENCE [LARGE SCALE GENOMIC DNA]</scope>
    <source>
        <strain evidence="2 3">JCM 6922</strain>
    </source>
</reference>
<gene>
    <name evidence="2" type="ORF">GCM10010421_00390</name>
</gene>
<dbReference type="Proteomes" id="UP001500460">
    <property type="component" value="Unassembled WGS sequence"/>
</dbReference>
<protein>
    <recommendedName>
        <fullName evidence="4">Secreted protein</fullName>
    </recommendedName>
</protein>
<evidence type="ECO:0000313" key="2">
    <source>
        <dbReference type="EMBL" id="GAA2419449.1"/>
    </source>
</evidence>
<organism evidence="2 3">
    <name type="scientific">Streptomyces glaucus</name>
    <dbReference type="NCBI Taxonomy" id="284029"/>
    <lineage>
        <taxon>Bacteria</taxon>
        <taxon>Bacillati</taxon>
        <taxon>Actinomycetota</taxon>
        <taxon>Actinomycetes</taxon>
        <taxon>Kitasatosporales</taxon>
        <taxon>Streptomycetaceae</taxon>
        <taxon>Streptomyces</taxon>
    </lineage>
</organism>
<evidence type="ECO:0000256" key="1">
    <source>
        <dbReference type="SAM" id="MobiDB-lite"/>
    </source>
</evidence>
<sequence>MRTLLALVPSWLLAGQGKRRVPPPAEHTAGTTAAGSPKRRLIISPSPPTSCRRDWEDLLVVRADGSPLVRPYLVAHERKQERRRQRDRRRAAVPATLGQDYLAGVTA</sequence>
<accession>A0ABN3J2T0</accession>
<evidence type="ECO:0000313" key="3">
    <source>
        <dbReference type="Proteomes" id="UP001500460"/>
    </source>
</evidence>
<comment type="caution">
    <text evidence="2">The sequence shown here is derived from an EMBL/GenBank/DDBJ whole genome shotgun (WGS) entry which is preliminary data.</text>
</comment>
<keyword evidence="3" id="KW-1185">Reference proteome</keyword>
<feature type="region of interest" description="Disordered" evidence="1">
    <location>
        <begin position="77"/>
        <end position="107"/>
    </location>
</feature>
<feature type="region of interest" description="Disordered" evidence="1">
    <location>
        <begin position="17"/>
        <end position="47"/>
    </location>
</feature>
<name>A0ABN3J2T0_9ACTN</name>